<keyword evidence="1" id="KW-0472">Membrane</keyword>
<evidence type="ECO:0000313" key="3">
    <source>
        <dbReference type="Proteomes" id="UP001465755"/>
    </source>
</evidence>
<dbReference type="Proteomes" id="UP001465755">
    <property type="component" value="Unassembled WGS sequence"/>
</dbReference>
<name>A0AAW1NTA7_9CHLO</name>
<protein>
    <submittedName>
        <fullName evidence="2">Uncharacterized protein</fullName>
    </submittedName>
</protein>
<organism evidence="2 3">
    <name type="scientific">Symbiochloris irregularis</name>
    <dbReference type="NCBI Taxonomy" id="706552"/>
    <lineage>
        <taxon>Eukaryota</taxon>
        <taxon>Viridiplantae</taxon>
        <taxon>Chlorophyta</taxon>
        <taxon>core chlorophytes</taxon>
        <taxon>Trebouxiophyceae</taxon>
        <taxon>Trebouxiales</taxon>
        <taxon>Trebouxiaceae</taxon>
        <taxon>Symbiochloris</taxon>
    </lineage>
</organism>
<evidence type="ECO:0000313" key="2">
    <source>
        <dbReference type="EMBL" id="KAK9794933.1"/>
    </source>
</evidence>
<keyword evidence="1" id="KW-0812">Transmembrane</keyword>
<dbReference type="EMBL" id="JALJOQ010000133">
    <property type="protein sequence ID" value="KAK9794933.1"/>
    <property type="molecule type" value="Genomic_DNA"/>
</dbReference>
<comment type="caution">
    <text evidence="2">The sequence shown here is derived from an EMBL/GenBank/DDBJ whole genome shotgun (WGS) entry which is preliminary data.</text>
</comment>
<accession>A0AAW1NTA7</accession>
<keyword evidence="1" id="KW-1133">Transmembrane helix</keyword>
<feature type="transmembrane region" description="Helical" evidence="1">
    <location>
        <begin position="239"/>
        <end position="260"/>
    </location>
</feature>
<dbReference type="AlphaFoldDB" id="A0AAW1NTA7"/>
<feature type="transmembrane region" description="Helical" evidence="1">
    <location>
        <begin position="181"/>
        <end position="202"/>
    </location>
</feature>
<evidence type="ECO:0000256" key="1">
    <source>
        <dbReference type="SAM" id="Phobius"/>
    </source>
</evidence>
<keyword evidence="3" id="KW-1185">Reference proteome</keyword>
<reference evidence="2 3" key="1">
    <citation type="journal article" date="2024" name="Nat. Commun.">
        <title>Phylogenomics reveals the evolutionary origins of lichenization in chlorophyte algae.</title>
        <authorList>
            <person name="Puginier C."/>
            <person name="Libourel C."/>
            <person name="Otte J."/>
            <person name="Skaloud P."/>
            <person name="Haon M."/>
            <person name="Grisel S."/>
            <person name="Petersen M."/>
            <person name="Berrin J.G."/>
            <person name="Delaux P.M."/>
            <person name="Dal Grande F."/>
            <person name="Keller J."/>
        </authorList>
    </citation>
    <scope>NUCLEOTIDE SEQUENCE [LARGE SCALE GENOMIC DNA]</scope>
    <source>
        <strain evidence="2 3">SAG 2036</strain>
    </source>
</reference>
<feature type="transmembrane region" description="Helical" evidence="1">
    <location>
        <begin position="208"/>
        <end position="227"/>
    </location>
</feature>
<proteinExistence type="predicted"/>
<sequence length="387" mass="42454">MELSTPAGPESFCGPFAAAVAKATVPGDVAATAQRLFPAAEALSLFLPVPATRAQVYVEIGNLMQPGFKNLTLQRASRLNVCDQQLLSSGGASKADLSYALASPVQGVMELAGVNLIASLSTADFAAAEATHTQLAKLACCLAGCFSPTAKSIQDAAACFDRGLEAGFHVWYKQEMSKLDWFSLLPLVYGFIAMLFGQWYTLRNELPLAWPLIFMPPAMFAYLYFVGDRSTYLKYRSYIKMYGMLHVSVNHALLLVPAMMQPQYHDQLLAERWTSFTRMYPVSFHVLAPLLNQVRMPLMVPRQVIIVVLPILLLPRTLELTLPDYSLAGAIALSMFFIVIGFTVPVAMMNLVERTLRKNFLKTRAARTGLDTGPGLLQTSRASAVVR</sequence>
<gene>
    <name evidence="2" type="ORF">WJX73_000432</name>
</gene>
<feature type="transmembrane region" description="Helical" evidence="1">
    <location>
        <begin position="327"/>
        <end position="352"/>
    </location>
</feature>